<feature type="transmembrane region" description="Helical" evidence="1">
    <location>
        <begin position="77"/>
        <end position="94"/>
    </location>
</feature>
<gene>
    <name evidence="2" type="ORF">S03H2_26633</name>
</gene>
<organism evidence="2">
    <name type="scientific">marine sediment metagenome</name>
    <dbReference type="NCBI Taxonomy" id="412755"/>
    <lineage>
        <taxon>unclassified sequences</taxon>
        <taxon>metagenomes</taxon>
        <taxon>ecological metagenomes</taxon>
    </lineage>
</organism>
<feature type="non-terminal residue" evidence="2">
    <location>
        <position position="95"/>
    </location>
</feature>
<dbReference type="AlphaFoldDB" id="X1HG78"/>
<protein>
    <submittedName>
        <fullName evidence="2">Uncharacterized protein</fullName>
    </submittedName>
</protein>
<evidence type="ECO:0000256" key="1">
    <source>
        <dbReference type="SAM" id="Phobius"/>
    </source>
</evidence>
<proteinExistence type="predicted"/>
<name>X1HG78_9ZZZZ</name>
<keyword evidence="1" id="KW-1133">Transmembrane helix</keyword>
<keyword evidence="1" id="KW-0812">Transmembrane</keyword>
<comment type="caution">
    <text evidence="2">The sequence shown here is derived from an EMBL/GenBank/DDBJ whole genome shotgun (WGS) entry which is preliminary data.</text>
</comment>
<feature type="non-terminal residue" evidence="2">
    <location>
        <position position="1"/>
    </location>
</feature>
<reference evidence="2" key="1">
    <citation type="journal article" date="2014" name="Front. Microbiol.">
        <title>High frequency of phylogenetically diverse reductive dehalogenase-homologous genes in deep subseafloor sedimentary metagenomes.</title>
        <authorList>
            <person name="Kawai M."/>
            <person name="Futagami T."/>
            <person name="Toyoda A."/>
            <person name="Takaki Y."/>
            <person name="Nishi S."/>
            <person name="Hori S."/>
            <person name="Arai W."/>
            <person name="Tsubouchi T."/>
            <person name="Morono Y."/>
            <person name="Uchiyama I."/>
            <person name="Ito T."/>
            <person name="Fujiyama A."/>
            <person name="Inagaki F."/>
            <person name="Takami H."/>
        </authorList>
    </citation>
    <scope>NUCLEOTIDE SEQUENCE</scope>
    <source>
        <strain evidence="2">Expedition CK06-06</strain>
    </source>
</reference>
<dbReference type="EMBL" id="BARU01015535">
    <property type="protein sequence ID" value="GAH52834.1"/>
    <property type="molecule type" value="Genomic_DNA"/>
</dbReference>
<sequence>KHNINIRLISLIALTVLFITPLGSGNGIRNAKYGMWLAFPLLVSYISRLRELNLNIDLNTYFRKNNFKFFINQPEMVFIKKILLVFFFSFALIFS</sequence>
<keyword evidence="1" id="KW-0472">Membrane</keyword>
<accession>X1HG78</accession>
<evidence type="ECO:0000313" key="2">
    <source>
        <dbReference type="EMBL" id="GAH52834.1"/>
    </source>
</evidence>